<proteinExistence type="predicted"/>
<dbReference type="InterPro" id="IPR036890">
    <property type="entry name" value="HATPase_C_sf"/>
</dbReference>
<dbReference type="Pfam" id="PF13581">
    <property type="entry name" value="HATPase_c_2"/>
    <property type="match status" value="1"/>
</dbReference>
<dbReference type="InterPro" id="IPR003594">
    <property type="entry name" value="HATPase_dom"/>
</dbReference>
<dbReference type="Gene3D" id="3.30.565.10">
    <property type="entry name" value="Histidine kinase-like ATPase, C-terminal domain"/>
    <property type="match status" value="1"/>
</dbReference>
<feature type="domain" description="Histidine kinase/HSP90-like ATPase" evidence="3">
    <location>
        <begin position="15"/>
        <end position="145"/>
    </location>
</feature>
<dbReference type="SUPFAM" id="SSF55874">
    <property type="entry name" value="ATPase domain of HSP90 chaperone/DNA topoisomerase II/histidine kinase"/>
    <property type="match status" value="1"/>
</dbReference>
<feature type="region of interest" description="Disordered" evidence="1">
    <location>
        <begin position="352"/>
        <end position="376"/>
    </location>
</feature>
<dbReference type="InterPro" id="IPR001932">
    <property type="entry name" value="PPM-type_phosphatase-like_dom"/>
</dbReference>
<evidence type="ECO:0000256" key="1">
    <source>
        <dbReference type="SAM" id="MobiDB-lite"/>
    </source>
</evidence>
<organism evidence="4 5">
    <name type="scientific">Rhodocista pekingensis</name>
    <dbReference type="NCBI Taxonomy" id="201185"/>
    <lineage>
        <taxon>Bacteria</taxon>
        <taxon>Pseudomonadati</taxon>
        <taxon>Pseudomonadota</taxon>
        <taxon>Alphaproteobacteria</taxon>
        <taxon>Rhodospirillales</taxon>
        <taxon>Azospirillaceae</taxon>
        <taxon>Rhodocista</taxon>
    </lineage>
</organism>
<dbReference type="Pfam" id="PF07228">
    <property type="entry name" value="SpoIIE"/>
    <property type="match status" value="1"/>
</dbReference>
<dbReference type="EMBL" id="JBHTCM010000028">
    <property type="protein sequence ID" value="MFC7335430.1"/>
    <property type="molecule type" value="Genomic_DNA"/>
</dbReference>
<protein>
    <submittedName>
        <fullName evidence="4">ATP-binding protein</fullName>
    </submittedName>
</protein>
<dbReference type="PANTHER" id="PTHR35801:SF1">
    <property type="entry name" value="PHOSPHOSERINE PHOSPHATASE RSBX"/>
    <property type="match status" value="1"/>
</dbReference>
<dbReference type="SUPFAM" id="SSF81606">
    <property type="entry name" value="PP2C-like"/>
    <property type="match status" value="1"/>
</dbReference>
<evidence type="ECO:0000259" key="2">
    <source>
        <dbReference type="Pfam" id="PF07228"/>
    </source>
</evidence>
<dbReference type="RefSeq" id="WP_377361047.1">
    <property type="nucleotide sequence ID" value="NZ_JBHTCM010000028.1"/>
</dbReference>
<evidence type="ECO:0000259" key="3">
    <source>
        <dbReference type="Pfam" id="PF13581"/>
    </source>
</evidence>
<dbReference type="InterPro" id="IPR039248">
    <property type="entry name" value="Ptase_RsbX"/>
</dbReference>
<dbReference type="PANTHER" id="PTHR35801">
    <property type="entry name" value="PHOSPHOSERINE PHOSPHATASE RSBX"/>
    <property type="match status" value="1"/>
</dbReference>
<comment type="caution">
    <text evidence="4">The sequence shown here is derived from an EMBL/GenBank/DDBJ whole genome shotgun (WGS) entry which is preliminary data.</text>
</comment>
<evidence type="ECO:0000313" key="4">
    <source>
        <dbReference type="EMBL" id="MFC7335430.1"/>
    </source>
</evidence>
<evidence type="ECO:0000313" key="5">
    <source>
        <dbReference type="Proteomes" id="UP001596456"/>
    </source>
</evidence>
<dbReference type="InterPro" id="IPR036457">
    <property type="entry name" value="PPM-type-like_dom_sf"/>
</dbReference>
<accession>A0ABW2L2I9</accession>
<dbReference type="Gene3D" id="3.60.40.10">
    <property type="entry name" value="PPM-type phosphatase domain"/>
    <property type="match status" value="1"/>
</dbReference>
<dbReference type="Proteomes" id="UP001596456">
    <property type="component" value="Unassembled WGS sequence"/>
</dbReference>
<gene>
    <name evidence="4" type="ORF">ACFQPS_19835</name>
</gene>
<name>A0ABW2L2I9_9PROT</name>
<sequence length="376" mass="38293">MLPPHCHHRVRIDGPADLAAARGVCAALLARADLDGEAAGRLHLIVAELGSNLIRHAGGGALLLRCVVPPVPPGSGPGAAVAGCGIECLSLDRGPGIADLDGALADRHDPEPGPGRSLGYGLGAVRRLADRFAIQSRPGEGTVVLARVRDRGQALPQPADPGCFEHGAVMLPMAGCDDCGDGWMVRQDGLALLVDGLGHGEAAGVVARRAEDTFAALPAGCDPQAALADLHAALRGTRGAAATVLRLRPDAVDYAAVGNITAALVTRAGSTALNSRWGVVGYNAAPPPTASVPWGPGDHVVLHSDGCSGLVPLFAGSPLRHVESVLAAAILLRDGTTRIDDQSVLVLANRASVREGGRGSQDRQEAEGPDHGRAPL</sequence>
<keyword evidence="4" id="KW-0067">ATP-binding</keyword>
<keyword evidence="4" id="KW-0547">Nucleotide-binding</keyword>
<feature type="domain" description="PPM-type phosphatase" evidence="2">
    <location>
        <begin position="192"/>
        <end position="307"/>
    </location>
</feature>
<dbReference type="GO" id="GO:0005524">
    <property type="term" value="F:ATP binding"/>
    <property type="evidence" value="ECO:0007669"/>
    <property type="project" value="UniProtKB-KW"/>
</dbReference>
<keyword evidence="5" id="KW-1185">Reference proteome</keyword>
<reference evidence="5" key="1">
    <citation type="journal article" date="2019" name="Int. J. Syst. Evol. Microbiol.">
        <title>The Global Catalogue of Microorganisms (GCM) 10K type strain sequencing project: providing services to taxonomists for standard genome sequencing and annotation.</title>
        <authorList>
            <consortium name="The Broad Institute Genomics Platform"/>
            <consortium name="The Broad Institute Genome Sequencing Center for Infectious Disease"/>
            <person name="Wu L."/>
            <person name="Ma J."/>
        </authorList>
    </citation>
    <scope>NUCLEOTIDE SEQUENCE [LARGE SCALE GENOMIC DNA]</scope>
    <source>
        <strain evidence="5">CGMCC 1.16275</strain>
    </source>
</reference>